<name>A0A2U9QY32_PICKU</name>
<dbReference type="Proteomes" id="UP000249293">
    <property type="component" value="Chromosome 1"/>
</dbReference>
<organism evidence="1 2">
    <name type="scientific">Pichia kudriavzevii</name>
    <name type="common">Yeast</name>
    <name type="synonym">Issatchenkia orientalis</name>
    <dbReference type="NCBI Taxonomy" id="4909"/>
    <lineage>
        <taxon>Eukaryota</taxon>
        <taxon>Fungi</taxon>
        <taxon>Dikarya</taxon>
        <taxon>Ascomycota</taxon>
        <taxon>Saccharomycotina</taxon>
        <taxon>Pichiomycetes</taxon>
        <taxon>Pichiales</taxon>
        <taxon>Pichiaceae</taxon>
        <taxon>Pichia</taxon>
    </lineage>
</organism>
<evidence type="ECO:0000313" key="1">
    <source>
        <dbReference type="EMBL" id="AWU73868.1"/>
    </source>
</evidence>
<dbReference type="RefSeq" id="XP_029319345.1">
    <property type="nucleotide sequence ID" value="XM_029463485.1"/>
</dbReference>
<dbReference type="KEGG" id="pkz:C5L36_0A04660"/>
<dbReference type="STRING" id="4909.A0A2U9QY32"/>
<gene>
    <name evidence="1" type="ORF">C5L36_0A04660</name>
</gene>
<dbReference type="GeneID" id="40381578"/>
<accession>A0A2U9QY32</accession>
<dbReference type="OrthoDB" id="510958at2759"/>
<keyword evidence="2" id="KW-1185">Reference proteome</keyword>
<evidence type="ECO:0000313" key="2">
    <source>
        <dbReference type="Proteomes" id="UP000249293"/>
    </source>
</evidence>
<protein>
    <submittedName>
        <fullName evidence="1">Uncharacterized protein</fullName>
    </submittedName>
</protein>
<dbReference type="VEuPathDB" id="FungiDB:C5L36_0A04660"/>
<dbReference type="AlphaFoldDB" id="A0A2U9QY32"/>
<reference evidence="1 2" key="1">
    <citation type="submission" date="2018-06" db="EMBL/GenBank/DDBJ databases">
        <title>Population genomics shows no distinction between pathogenic Candida krusei and environmental Pichia kudriavzevii: One species, four names.</title>
        <authorList>
            <person name="Douglass A.P."/>
            <person name="Offei B."/>
            <person name="Braun-Galleani S."/>
            <person name="Coughlan A.Y."/>
            <person name="Martos A."/>
            <person name="Ortiz-Merino R.A."/>
            <person name="Byrne K.P."/>
            <person name="Wolfe K.H."/>
        </authorList>
    </citation>
    <scope>NUCLEOTIDE SEQUENCE [LARGE SCALE GENOMIC DNA]</scope>
    <source>
        <strain evidence="1 2">CBS573</strain>
    </source>
</reference>
<proteinExistence type="predicted"/>
<dbReference type="EMBL" id="CP028773">
    <property type="protein sequence ID" value="AWU73868.1"/>
    <property type="molecule type" value="Genomic_DNA"/>
</dbReference>
<sequence>MSQSTRQSARNKQKQAYVVPVQKEYVAKYVHNNHPDNANRESQGGVFDFSREELRNYRLKYLNTDNILTPDTHTFQGVLLGGSTNRIAHETATVAREREGRAQGESGVYGTRTEGDLQSAVREHAGESLTVRESDVLVNFVYKVRREQEEGAGKFRVRFNH</sequence>